<name>A0ACB8GS56_PSICU</name>
<proteinExistence type="predicted"/>
<protein>
    <submittedName>
        <fullName evidence="1">Ammonium transporter 1</fullName>
    </submittedName>
</protein>
<dbReference type="Proteomes" id="UP000664032">
    <property type="component" value="Unassembled WGS sequence"/>
</dbReference>
<sequence length="969" mass="106253">MCAYQRPKFLPTICSLDSPIHALGEGWVPLITCPADFPIEIFEIAVTQLIHHPEYNSTLILRSELISESTSNFPENIPAFDDFQRTRCLHRKLLPRRPGRDPSLEQYCTLYGATTSQQTQDEIEFPQVLVLTPIVDAGSSLPYYHPAVFHLAFRYVHSPPTLRIEVLPLPGTPLDPNSRLYRTCLALLDTVHRYGWGAMTNYKKRVMHDCLIPREEYQDLYLSMRERYKHLVDTWQEVTDPLKHVFEDIGIATYLMLLWKDTFSEKSSESWPQPPGGFLDFGCGNGLLTHILVSEGYRGYGVDLRERTSWTHYPEATQSSLRVQAFNPTCEGPESSRYFPPGVFIIGNHADELTPWLPVTATLKNASGYISIPCCSWAFDSRYERSSTPPFPLQQPTDEFAASLNLGGDGSHKSSYSMYRIWLASLSLHCGWEVECETLRIPSTRNWALIGRRRIKTMENSESLGNAAAIVEGVISRGLFKTRKPEAGDIVWGNSTNTSPPTELVFNLGDNSFVLSSMSLVFLMTPGVGFFYSGLLRRKNALSAVYVTMAALAVVSIQWLLLGFSLTFSDEGSPFIGNLKYAMLVNVPIRPPTETGRVPLTLYFIYQLMFAGVTAAIAIGAIAERGRPGPVLIFVFIWTTLVYDPIACWDWNTLGWTRRLGVLDFAGGIAVHISSGAAALAMSIYLGERHGYGTEGPYKANNTTHVVLGAVLMWFGWFGFNGGSAMSANLVAIQACINTNIAASAGGLTGVMLDYRIQKKWSAVSFCSGAIAGLITITPGSGFVGAPAALLYGVLGGAGCNFSSQFKRLGYDDSLDIFATHGMGGLIGSLLTGIFAQESVANLSSATPVRGGWLDQNWKLFGLQAGASAAAMVYSFAVTLIILHVMGLHPLLDLRASKETQILGIDDNEMGEPAMDYSDFPHAQNVAQIVSQAVNQAIGRNQAANHIVGGQGQQGAQIQPLLQRPAPSP</sequence>
<evidence type="ECO:0000313" key="1">
    <source>
        <dbReference type="EMBL" id="KAH9478061.1"/>
    </source>
</evidence>
<organism evidence="1 2">
    <name type="scientific">Psilocybe cubensis</name>
    <name type="common">Psychedelic mushroom</name>
    <name type="synonym">Stropharia cubensis</name>
    <dbReference type="NCBI Taxonomy" id="181762"/>
    <lineage>
        <taxon>Eukaryota</taxon>
        <taxon>Fungi</taxon>
        <taxon>Dikarya</taxon>
        <taxon>Basidiomycota</taxon>
        <taxon>Agaricomycotina</taxon>
        <taxon>Agaricomycetes</taxon>
        <taxon>Agaricomycetidae</taxon>
        <taxon>Agaricales</taxon>
        <taxon>Agaricineae</taxon>
        <taxon>Strophariaceae</taxon>
        <taxon>Psilocybe</taxon>
    </lineage>
</organism>
<accession>A0ACB8GS56</accession>
<comment type="caution">
    <text evidence="1">The sequence shown here is derived from an EMBL/GenBank/DDBJ whole genome shotgun (WGS) entry which is preliminary data.</text>
</comment>
<keyword evidence="2" id="KW-1185">Reference proteome</keyword>
<gene>
    <name evidence="1" type="ORF">JR316_0010298</name>
</gene>
<evidence type="ECO:0000313" key="2">
    <source>
        <dbReference type="Proteomes" id="UP000664032"/>
    </source>
</evidence>
<reference evidence="1" key="1">
    <citation type="submission" date="2021-10" db="EMBL/GenBank/DDBJ databases">
        <title>Psilocybe cubensis genome.</title>
        <authorList>
            <person name="Mckernan K.J."/>
            <person name="Crawford S."/>
            <person name="Trippe A."/>
            <person name="Kane L.T."/>
            <person name="Mclaughlin S."/>
        </authorList>
    </citation>
    <scope>NUCLEOTIDE SEQUENCE</scope>
    <source>
        <strain evidence="1">MGC-MH-2018</strain>
    </source>
</reference>
<dbReference type="EMBL" id="JAFIQS020000009">
    <property type="protein sequence ID" value="KAH9478061.1"/>
    <property type="molecule type" value="Genomic_DNA"/>
</dbReference>